<evidence type="ECO:0000259" key="1">
    <source>
        <dbReference type="SMART" id="SM00642"/>
    </source>
</evidence>
<comment type="caution">
    <text evidence="2">The sequence shown here is derived from an EMBL/GenBank/DDBJ whole genome shotgun (WGS) entry which is preliminary data.</text>
</comment>
<dbReference type="SUPFAM" id="SSF51445">
    <property type="entry name" value="(Trans)glycosidases"/>
    <property type="match status" value="1"/>
</dbReference>
<dbReference type="GO" id="GO:0047470">
    <property type="term" value="F:(1,4)-alpha-D-glucan 1-alpha-D-glucosylmutase activity"/>
    <property type="evidence" value="ECO:0007669"/>
    <property type="project" value="TreeGrafter"/>
</dbReference>
<protein>
    <submittedName>
        <fullName evidence="2">Malto-oligosyltrehalose synthase</fullName>
    </submittedName>
</protein>
<dbReference type="NCBIfam" id="TIGR02401">
    <property type="entry name" value="trehalose_TreY"/>
    <property type="match status" value="1"/>
</dbReference>
<dbReference type="AlphaFoldDB" id="A0A7V6DNN1"/>
<proteinExistence type="predicted"/>
<dbReference type="Gene3D" id="3.20.20.80">
    <property type="entry name" value="Glycosidases"/>
    <property type="match status" value="2"/>
</dbReference>
<dbReference type="InterPro" id="IPR006047">
    <property type="entry name" value="GH13_cat_dom"/>
</dbReference>
<dbReference type="GO" id="GO:0005992">
    <property type="term" value="P:trehalose biosynthetic process"/>
    <property type="evidence" value="ECO:0007669"/>
    <property type="project" value="TreeGrafter"/>
</dbReference>
<dbReference type="SMART" id="SM00642">
    <property type="entry name" value="Aamy"/>
    <property type="match status" value="1"/>
</dbReference>
<gene>
    <name evidence="2" type="primary">treY</name>
    <name evidence="2" type="ORF">ENV52_00765</name>
</gene>
<dbReference type="PANTHER" id="PTHR10357">
    <property type="entry name" value="ALPHA-AMYLASE FAMILY MEMBER"/>
    <property type="match status" value="1"/>
</dbReference>
<name>A0A7V6DNN1_9BACT</name>
<organism evidence="2">
    <name type="scientific">Desulfobacca acetoxidans</name>
    <dbReference type="NCBI Taxonomy" id="60893"/>
    <lineage>
        <taxon>Bacteria</taxon>
        <taxon>Pseudomonadati</taxon>
        <taxon>Thermodesulfobacteriota</taxon>
        <taxon>Desulfobaccia</taxon>
        <taxon>Desulfobaccales</taxon>
        <taxon>Desulfobaccaceae</taxon>
        <taxon>Desulfobacca</taxon>
    </lineage>
</organism>
<feature type="domain" description="Glycosyl hydrolase family 13 catalytic" evidence="1">
    <location>
        <begin position="16"/>
        <end position="481"/>
    </location>
</feature>
<dbReference type="Pfam" id="PF00128">
    <property type="entry name" value="Alpha-amylase"/>
    <property type="match status" value="1"/>
</dbReference>
<dbReference type="InterPro" id="IPR012767">
    <property type="entry name" value="Trehalose_TreY"/>
</dbReference>
<dbReference type="InterPro" id="IPR017853">
    <property type="entry name" value="GH"/>
</dbReference>
<accession>A0A7V6DNN1</accession>
<dbReference type="EMBL" id="DTGR01000016">
    <property type="protein sequence ID" value="HHS28221.1"/>
    <property type="molecule type" value="Genomic_DNA"/>
</dbReference>
<evidence type="ECO:0000313" key="2">
    <source>
        <dbReference type="EMBL" id="HHS28221.1"/>
    </source>
</evidence>
<sequence>MAGGPVNRPLTHSRVPVATYRLQLHHGFRFVAAQALVPYLAELGISDIYASPFFKARRQSLHGYSVTNPLIINPELGSRAAFNALAKSLKARGMGLLVDIVPNHMALSHDNPWWLEVLEDGQASPYAMFFDINWHPPHRILDGKVLQPILGAPYGQILEGQELKLTIEEESFRINYSEHKFPLDPKTYGMILTHRLDSFIEELGEEDPAILTLRGLITLIEHLPACTVCSKKKLQERQRQKEILKKNLWLHYQGNPAIKKFVAENLAIFNGVKGDPKSFDLLDRLLRLQPYRLASFRVALDLINYRRFFSVNDLIGLRVEDPQVFEASHGLLFTLIRDGRITGLRIDHIDGLYDPGGYLRRLQDRLAEVRGAPAAGAQEFYVVVEKILAQEEALPQEWPVAGTTGYDFLDRVNGLFVDPRGLTHLKQIYTRFTNLKETWPEVVYDKKKLVMESLFGGEVEALGHQLAVLAEQDRQARDISKNDLQAILKEIIAGLPCYRTYIRTLEVSLQDRVFLEQALSAARRLEPVVDPLALDFVRRVLFLDFPPNLPEDQKKSGCTLSCAGSSSPAPSWPKAWRTRPFTSIFLWPP</sequence>
<dbReference type="PANTHER" id="PTHR10357:SF216">
    <property type="entry name" value="MALTOOLIGOSYL TREHALOSE SYNTHASE-RELATED"/>
    <property type="match status" value="1"/>
</dbReference>
<reference evidence="2" key="1">
    <citation type="journal article" date="2020" name="mSystems">
        <title>Genome- and Community-Level Interaction Insights into Carbon Utilization and Element Cycling Functions of Hydrothermarchaeota in Hydrothermal Sediment.</title>
        <authorList>
            <person name="Zhou Z."/>
            <person name="Liu Y."/>
            <person name="Xu W."/>
            <person name="Pan J."/>
            <person name="Luo Z.H."/>
            <person name="Li M."/>
        </authorList>
    </citation>
    <scope>NUCLEOTIDE SEQUENCE [LARGE SCALE GENOMIC DNA]</scope>
    <source>
        <strain evidence="2">SpSt-767</strain>
    </source>
</reference>
<dbReference type="GO" id="GO:0030980">
    <property type="term" value="P:alpha-glucan catabolic process"/>
    <property type="evidence" value="ECO:0007669"/>
    <property type="project" value="TreeGrafter"/>
</dbReference>